<reference evidence="6" key="1">
    <citation type="journal article" date="2021" name="New Phytol.">
        <title>Evolutionary innovations through gain and loss of genes in the ectomycorrhizal Boletales.</title>
        <authorList>
            <person name="Wu G."/>
            <person name="Miyauchi S."/>
            <person name="Morin E."/>
            <person name="Kuo A."/>
            <person name="Drula E."/>
            <person name="Varga T."/>
            <person name="Kohler A."/>
            <person name="Feng B."/>
            <person name="Cao Y."/>
            <person name="Lipzen A."/>
            <person name="Daum C."/>
            <person name="Hundley H."/>
            <person name="Pangilinan J."/>
            <person name="Johnson J."/>
            <person name="Barry K."/>
            <person name="LaButti K."/>
            <person name="Ng V."/>
            <person name="Ahrendt S."/>
            <person name="Min B."/>
            <person name="Choi I.G."/>
            <person name="Park H."/>
            <person name="Plett J.M."/>
            <person name="Magnuson J."/>
            <person name="Spatafora J.W."/>
            <person name="Nagy L.G."/>
            <person name="Henrissat B."/>
            <person name="Grigoriev I.V."/>
            <person name="Yang Z.L."/>
            <person name="Xu J."/>
            <person name="Martin F.M."/>
        </authorList>
    </citation>
    <scope>NUCLEOTIDE SEQUENCE</scope>
    <source>
        <strain evidence="6">KKN 215</strain>
    </source>
</reference>
<dbReference type="GO" id="GO:0006508">
    <property type="term" value="P:proteolysis"/>
    <property type="evidence" value="ECO:0007669"/>
    <property type="project" value="InterPro"/>
</dbReference>
<feature type="domain" description="Peptidase C14 caspase" evidence="5">
    <location>
        <begin position="14"/>
        <end position="295"/>
    </location>
</feature>
<comment type="caution">
    <text evidence="6">The sequence shown here is derived from an EMBL/GenBank/DDBJ whole genome shotgun (WGS) entry which is preliminary data.</text>
</comment>
<sequence>MTISPPLSLRVPQKKALLIAVRYGQLRDWNLELPATHRDPITTRNLLQDVYGWKSEDITILMDDGKHRDPTRDNIIQAMKELVMDAQSGDHFVFMFSGHGGQVADLDNDEDDGFDEVIWPSDIQLDQIDLTYQKNCILDDEIKKILVASLPAESRLVMLFDCCHSGTIADLAFRNGDECPQSPDTARPAGRLLGNRNGPPQNYTITTTVQQDYTEEVDIMYSSMSNMENKSKTITVNKPVQPYVTSWSACKDNQLTLESDDGCFIAAFARALRANPNQTHSEMLWSVTREMELITQEANATCGLGFTPARPQLGSLQKVDEIYPHPLVL</sequence>
<evidence type="ECO:0000256" key="2">
    <source>
        <dbReference type="ARBA" id="ARBA00022703"/>
    </source>
</evidence>
<evidence type="ECO:0000259" key="5">
    <source>
        <dbReference type="Pfam" id="PF00656"/>
    </source>
</evidence>
<dbReference type="SUPFAM" id="SSF52129">
    <property type="entry name" value="Caspase-like"/>
    <property type="match status" value="1"/>
</dbReference>
<keyword evidence="3" id="KW-0378">Hydrolase</keyword>
<proteinExistence type="inferred from homology"/>
<dbReference type="GO" id="GO:0006915">
    <property type="term" value="P:apoptotic process"/>
    <property type="evidence" value="ECO:0007669"/>
    <property type="project" value="UniProtKB-KW"/>
</dbReference>
<dbReference type="AlphaFoldDB" id="A0A8K0UNU4"/>
<organism evidence="6 7">
    <name type="scientific">Cristinia sonorae</name>
    <dbReference type="NCBI Taxonomy" id="1940300"/>
    <lineage>
        <taxon>Eukaryota</taxon>
        <taxon>Fungi</taxon>
        <taxon>Dikarya</taxon>
        <taxon>Basidiomycota</taxon>
        <taxon>Agaricomycotina</taxon>
        <taxon>Agaricomycetes</taxon>
        <taxon>Agaricomycetidae</taxon>
        <taxon>Agaricales</taxon>
        <taxon>Pleurotineae</taxon>
        <taxon>Stephanosporaceae</taxon>
        <taxon>Cristinia</taxon>
    </lineage>
</organism>
<evidence type="ECO:0000256" key="1">
    <source>
        <dbReference type="ARBA" id="ARBA00009005"/>
    </source>
</evidence>
<dbReference type="OrthoDB" id="3223806at2759"/>
<protein>
    <submittedName>
        <fullName evidence="6">Peptidase C14, caspase domain-containing protein</fullName>
    </submittedName>
</protein>
<evidence type="ECO:0000313" key="7">
    <source>
        <dbReference type="Proteomes" id="UP000813824"/>
    </source>
</evidence>
<keyword evidence="7" id="KW-1185">Reference proteome</keyword>
<dbReference type="InterPro" id="IPR050452">
    <property type="entry name" value="Metacaspase"/>
</dbReference>
<evidence type="ECO:0000313" key="6">
    <source>
        <dbReference type="EMBL" id="KAH8101125.1"/>
    </source>
</evidence>
<accession>A0A8K0UNU4</accession>
<evidence type="ECO:0000256" key="3">
    <source>
        <dbReference type="ARBA" id="ARBA00022807"/>
    </source>
</evidence>
<name>A0A8K0UNU4_9AGAR</name>
<evidence type="ECO:0000256" key="4">
    <source>
        <dbReference type="SAM" id="MobiDB-lite"/>
    </source>
</evidence>
<dbReference type="PANTHER" id="PTHR48104:SF30">
    <property type="entry name" value="METACASPASE-1"/>
    <property type="match status" value="1"/>
</dbReference>
<comment type="similarity">
    <text evidence="1">Belongs to the peptidase C14B family.</text>
</comment>
<dbReference type="InterPro" id="IPR029030">
    <property type="entry name" value="Caspase-like_dom_sf"/>
</dbReference>
<dbReference type="GO" id="GO:0005737">
    <property type="term" value="C:cytoplasm"/>
    <property type="evidence" value="ECO:0007669"/>
    <property type="project" value="TreeGrafter"/>
</dbReference>
<dbReference type="EMBL" id="JAEVFJ010000013">
    <property type="protein sequence ID" value="KAH8101125.1"/>
    <property type="molecule type" value="Genomic_DNA"/>
</dbReference>
<keyword evidence="3" id="KW-0788">Thiol protease</keyword>
<dbReference type="Pfam" id="PF00656">
    <property type="entry name" value="Peptidase_C14"/>
    <property type="match status" value="1"/>
</dbReference>
<dbReference type="GO" id="GO:0004197">
    <property type="term" value="F:cysteine-type endopeptidase activity"/>
    <property type="evidence" value="ECO:0007669"/>
    <property type="project" value="InterPro"/>
</dbReference>
<keyword evidence="3" id="KW-0645">Protease</keyword>
<dbReference type="Gene3D" id="3.40.50.12660">
    <property type="match status" value="1"/>
</dbReference>
<keyword evidence="2" id="KW-0053">Apoptosis</keyword>
<feature type="region of interest" description="Disordered" evidence="4">
    <location>
        <begin position="180"/>
        <end position="202"/>
    </location>
</feature>
<dbReference type="PANTHER" id="PTHR48104">
    <property type="entry name" value="METACASPASE-4"/>
    <property type="match status" value="1"/>
</dbReference>
<dbReference type="InterPro" id="IPR011600">
    <property type="entry name" value="Pept_C14_caspase"/>
</dbReference>
<dbReference type="Proteomes" id="UP000813824">
    <property type="component" value="Unassembled WGS sequence"/>
</dbReference>
<gene>
    <name evidence="6" type="ORF">BXZ70DRAFT_110235</name>
</gene>